<dbReference type="InterPro" id="IPR012334">
    <property type="entry name" value="Pectin_lyas_fold"/>
</dbReference>
<dbReference type="Gene3D" id="2.160.20.10">
    <property type="entry name" value="Single-stranded right-handed beta-helix, Pectin lyase-like"/>
    <property type="match status" value="2"/>
</dbReference>
<feature type="compositionally biased region" description="Polar residues" evidence="6">
    <location>
        <begin position="54"/>
        <end position="66"/>
    </location>
</feature>
<dbReference type="EMBL" id="RDQH01000336">
    <property type="protein sequence ID" value="RXH86123.1"/>
    <property type="molecule type" value="Genomic_DNA"/>
</dbReference>
<dbReference type="UniPathway" id="UPA00545">
    <property type="reaction ID" value="UER00823"/>
</dbReference>
<dbReference type="STRING" id="3750.A0A498IXD7"/>
<comment type="pathway">
    <text evidence="2">Glycan metabolism; pectin degradation; 2-dehydro-3-deoxy-D-gluconate from pectin: step 1/5.</text>
</comment>
<accession>A0A498IXD7</accession>
<keyword evidence="4" id="KW-0378">Hydrolase</keyword>
<reference evidence="8 9" key="1">
    <citation type="submission" date="2018-10" db="EMBL/GenBank/DDBJ databases">
        <title>A high-quality apple genome assembly.</title>
        <authorList>
            <person name="Hu J."/>
        </authorList>
    </citation>
    <scope>NUCLEOTIDE SEQUENCE [LARGE SCALE GENOMIC DNA]</scope>
    <source>
        <strain evidence="9">cv. HFTH1</strain>
        <tissue evidence="8">Young leaf</tissue>
    </source>
</reference>
<dbReference type="GO" id="GO:0030599">
    <property type="term" value="F:pectinesterase activity"/>
    <property type="evidence" value="ECO:0007669"/>
    <property type="project" value="InterPro"/>
</dbReference>
<dbReference type="SUPFAM" id="SSF51126">
    <property type="entry name" value="Pectin lyase-like"/>
    <property type="match status" value="1"/>
</dbReference>
<dbReference type="GO" id="GO:0042545">
    <property type="term" value="P:cell wall modification"/>
    <property type="evidence" value="ECO:0007669"/>
    <property type="project" value="InterPro"/>
</dbReference>
<keyword evidence="3" id="KW-0134">Cell wall</keyword>
<proteinExistence type="predicted"/>
<keyword evidence="5" id="KW-0063">Aspartyl esterase</keyword>
<evidence type="ECO:0000259" key="7">
    <source>
        <dbReference type="Pfam" id="PF01095"/>
    </source>
</evidence>
<evidence type="ECO:0000313" key="9">
    <source>
        <dbReference type="Proteomes" id="UP000290289"/>
    </source>
</evidence>
<protein>
    <recommendedName>
        <fullName evidence="7">Pectinesterase catalytic domain-containing protein</fullName>
    </recommendedName>
</protein>
<evidence type="ECO:0000256" key="5">
    <source>
        <dbReference type="ARBA" id="ARBA00023085"/>
    </source>
</evidence>
<comment type="subcellular location">
    <subcellularLocation>
        <location evidence="1">Secreted</location>
        <location evidence="1">Cell wall</location>
    </subcellularLocation>
</comment>
<dbReference type="InterPro" id="IPR000070">
    <property type="entry name" value="Pectinesterase_cat"/>
</dbReference>
<evidence type="ECO:0000313" key="8">
    <source>
        <dbReference type="EMBL" id="RXH86123.1"/>
    </source>
</evidence>
<evidence type="ECO:0000256" key="6">
    <source>
        <dbReference type="SAM" id="MobiDB-lite"/>
    </source>
</evidence>
<keyword evidence="9" id="KW-1185">Reference proteome</keyword>
<evidence type="ECO:0000256" key="4">
    <source>
        <dbReference type="ARBA" id="ARBA00022801"/>
    </source>
</evidence>
<comment type="caution">
    <text evidence="8">The sequence shown here is derived from an EMBL/GenBank/DDBJ whole genome shotgun (WGS) entry which is preliminary data.</text>
</comment>
<dbReference type="Pfam" id="PF01095">
    <property type="entry name" value="Pectinesterase"/>
    <property type="match status" value="1"/>
</dbReference>
<evidence type="ECO:0000256" key="2">
    <source>
        <dbReference type="ARBA" id="ARBA00005184"/>
    </source>
</evidence>
<organism evidence="8 9">
    <name type="scientific">Malus domestica</name>
    <name type="common">Apple</name>
    <name type="synonym">Pyrus malus</name>
    <dbReference type="NCBI Taxonomy" id="3750"/>
    <lineage>
        <taxon>Eukaryota</taxon>
        <taxon>Viridiplantae</taxon>
        <taxon>Streptophyta</taxon>
        <taxon>Embryophyta</taxon>
        <taxon>Tracheophyta</taxon>
        <taxon>Spermatophyta</taxon>
        <taxon>Magnoliopsida</taxon>
        <taxon>eudicotyledons</taxon>
        <taxon>Gunneridae</taxon>
        <taxon>Pentapetalae</taxon>
        <taxon>rosids</taxon>
        <taxon>fabids</taxon>
        <taxon>Rosales</taxon>
        <taxon>Rosaceae</taxon>
        <taxon>Amygdaloideae</taxon>
        <taxon>Maleae</taxon>
        <taxon>Malus</taxon>
    </lineage>
</organism>
<dbReference type="Proteomes" id="UP000290289">
    <property type="component" value="Chromosome 10"/>
</dbReference>
<dbReference type="PANTHER" id="PTHR31707">
    <property type="entry name" value="PECTINESTERASE"/>
    <property type="match status" value="1"/>
</dbReference>
<keyword evidence="3" id="KW-0964">Secreted</keyword>
<evidence type="ECO:0000256" key="3">
    <source>
        <dbReference type="ARBA" id="ARBA00022512"/>
    </source>
</evidence>
<dbReference type="AlphaFoldDB" id="A0A498IXD7"/>
<sequence>MYQTTYPQAYKEPGKLNLDYLHRSSSSTNCNWLIVTGKHISKSSSGDDSDGNPKKTTNCSNGFGSTSHRHSSVENCSDEGFLSKTDHSDLSLETGYCKVCIDSGDVGTLPFSTLRFPPPSSRGHKLLHRREKNYLDVLGKENSCDYQTVQEVVNPVPDDARDKRFVIRIKAGVYEETIGVPLEKRNVVFLGDGIGKIVITASLNNTVGPDAHQAVAYRSTIDLSVIENCEFIGNQDTLYAHGNRQFYK</sequence>
<feature type="domain" description="Pectinesterase catalytic" evidence="7">
    <location>
        <begin position="203"/>
        <end position="248"/>
    </location>
</feature>
<evidence type="ECO:0000256" key="1">
    <source>
        <dbReference type="ARBA" id="ARBA00004191"/>
    </source>
</evidence>
<feature type="region of interest" description="Disordered" evidence="6">
    <location>
        <begin position="41"/>
        <end position="75"/>
    </location>
</feature>
<dbReference type="InterPro" id="IPR011050">
    <property type="entry name" value="Pectin_lyase_fold/virulence"/>
</dbReference>
<name>A0A498IXD7_MALDO</name>
<dbReference type="GO" id="GO:0045490">
    <property type="term" value="P:pectin catabolic process"/>
    <property type="evidence" value="ECO:0007669"/>
    <property type="project" value="UniProtKB-UniPathway"/>
</dbReference>
<gene>
    <name evidence="8" type="ORF">DVH24_017176</name>
</gene>